<keyword evidence="3" id="KW-1185">Reference proteome</keyword>
<dbReference type="RefSeq" id="WP_067750923.1">
    <property type="nucleotide sequence ID" value="NZ_CP015772.1"/>
</dbReference>
<dbReference type="Proteomes" id="UP000077667">
    <property type="component" value="Chromosome"/>
</dbReference>
<dbReference type="PROSITE" id="PS51318">
    <property type="entry name" value="TAT"/>
    <property type="match status" value="1"/>
</dbReference>
<protein>
    <submittedName>
        <fullName evidence="2">LmbE family protein</fullName>
    </submittedName>
</protein>
<reference evidence="2 3" key="1">
    <citation type="submission" date="2016-05" db="EMBL/GenBank/DDBJ databases">
        <title>Niabella ginsenosidivorans BS26 whole genome sequencing.</title>
        <authorList>
            <person name="Im W.T."/>
            <person name="Siddiqi M.Z."/>
        </authorList>
    </citation>
    <scope>NUCLEOTIDE SEQUENCE [LARGE SCALE GENOMIC DNA]</scope>
    <source>
        <strain evidence="2 3">BS26</strain>
    </source>
</reference>
<feature type="chain" id="PRO_5008389580" evidence="1">
    <location>
        <begin position="31"/>
        <end position="253"/>
    </location>
</feature>
<dbReference type="OrthoDB" id="9790023at2"/>
<feature type="signal peptide" evidence="1">
    <location>
        <begin position="1"/>
        <end position="30"/>
    </location>
</feature>
<evidence type="ECO:0000313" key="2">
    <source>
        <dbReference type="EMBL" id="ANH79749.1"/>
    </source>
</evidence>
<organism evidence="2 3">
    <name type="scientific">Niabella ginsenosidivorans</name>
    <dbReference type="NCBI Taxonomy" id="1176587"/>
    <lineage>
        <taxon>Bacteria</taxon>
        <taxon>Pseudomonadati</taxon>
        <taxon>Bacteroidota</taxon>
        <taxon>Chitinophagia</taxon>
        <taxon>Chitinophagales</taxon>
        <taxon>Chitinophagaceae</taxon>
        <taxon>Niabella</taxon>
    </lineage>
</organism>
<gene>
    <name evidence="2" type="ORF">A8C56_01070</name>
</gene>
<dbReference type="Gene3D" id="3.40.50.10320">
    <property type="entry name" value="LmbE-like"/>
    <property type="match status" value="1"/>
</dbReference>
<evidence type="ECO:0000313" key="3">
    <source>
        <dbReference type="Proteomes" id="UP000077667"/>
    </source>
</evidence>
<evidence type="ECO:0000256" key="1">
    <source>
        <dbReference type="SAM" id="SignalP"/>
    </source>
</evidence>
<dbReference type="InterPro" id="IPR006311">
    <property type="entry name" value="TAT_signal"/>
</dbReference>
<dbReference type="AlphaFoldDB" id="A0A1A9HY50"/>
<dbReference type="GO" id="GO:0016811">
    <property type="term" value="F:hydrolase activity, acting on carbon-nitrogen (but not peptide) bonds, in linear amides"/>
    <property type="evidence" value="ECO:0007669"/>
    <property type="project" value="TreeGrafter"/>
</dbReference>
<dbReference type="EMBL" id="CP015772">
    <property type="protein sequence ID" value="ANH79749.1"/>
    <property type="molecule type" value="Genomic_DNA"/>
</dbReference>
<sequence>MKPLQNNRRRFIKHTVASVGLLSLPALLQAQPGRKAVAKKVVCVGAHPDDPETGCGGTLARLARAGHRVTIIYLTAGEAGITGASHTEAARIRTQEGINACKILEAKPVFAGQTDGATEVNNEWLKKMRELIVFESPDIIFTHWPVDYHPDHQVAGLLTIQAWMKEERKFGLYFYEVQTGLQTALFHPTDYVDITGTVEQKWKAVYCHKSQDPSGIEASGHRTMENFRGLELGVKAAEAFVRMTGRLQGEINI</sequence>
<name>A0A1A9HY50_9BACT</name>
<dbReference type="KEGG" id="nia:A8C56_01070"/>
<dbReference type="PANTHER" id="PTHR12993">
    <property type="entry name" value="N-ACETYLGLUCOSAMINYL-PHOSPHATIDYLINOSITOL DE-N-ACETYLASE-RELATED"/>
    <property type="match status" value="1"/>
</dbReference>
<dbReference type="Pfam" id="PF02585">
    <property type="entry name" value="PIG-L"/>
    <property type="match status" value="1"/>
</dbReference>
<dbReference type="STRING" id="1176587.A8C56_01070"/>
<proteinExistence type="predicted"/>
<keyword evidence="1" id="KW-0732">Signal</keyword>
<dbReference type="SUPFAM" id="SSF102588">
    <property type="entry name" value="LmbE-like"/>
    <property type="match status" value="1"/>
</dbReference>
<accession>A0A1A9HY50</accession>
<dbReference type="PANTHER" id="PTHR12993:SF11">
    <property type="entry name" value="N-ACETYLGLUCOSAMINYL-PHOSPHATIDYLINOSITOL DE-N-ACETYLASE"/>
    <property type="match status" value="1"/>
</dbReference>
<dbReference type="InterPro" id="IPR024078">
    <property type="entry name" value="LmbE-like_dom_sf"/>
</dbReference>
<dbReference type="InterPro" id="IPR003737">
    <property type="entry name" value="GlcNAc_PI_deacetylase-related"/>
</dbReference>